<keyword evidence="3" id="KW-1185">Reference proteome</keyword>
<dbReference type="EMBL" id="KV417495">
    <property type="protein sequence ID" value="KZP30227.1"/>
    <property type="molecule type" value="Genomic_DNA"/>
</dbReference>
<feature type="compositionally biased region" description="Basic and acidic residues" evidence="1">
    <location>
        <begin position="250"/>
        <end position="260"/>
    </location>
</feature>
<dbReference type="Proteomes" id="UP000076532">
    <property type="component" value="Unassembled WGS sequence"/>
</dbReference>
<sequence length="796" mass="87396">MNGCITKFSHCTLRKQQPFAPTAFLNATAATLDNCITAACERKEYRPEADTTCLVWPSNLTFPGLSKKAPEWANITDAFIRREMLTRPPEMGNLMKQMFDMLLVQVMGKEMEEQAAKKKRVSRQKHKSCTLAVETADDADVDTDLDKPDGSKAVGAKGVPKPSPLPKSSASPTPSSNVGGAGNIAGAAGTVDSDTPVNTDGVDPQDLSASDSEGKQRWLPGGEEAEAEVPGDVQGFGPTNTMAAGGKRRTPADDTKDAAVKPKRPKANCYANVGGKSMCTAATPAPLTTMYHHCLVMCLKCRYSIDYVSNVESHSIFMILVDPAEETAGAHLHTRVKHLDLRYYIVKPHRDSPQVVLFESGIMLSRSFSGQSSTVTTPGTNQASLSNVNLSSALQQQRQMWNVEPPLNIDEDPGNEDGDFQDDHNDIEHLDTEVPEESGECQDIPLSSQVNATPNPTPPDSEDDGEDEQVHEDNLVSTEMGTAFCMSIPFTNLTPRQTLKSNSFARTHKFVAFNLEPQTHIISAASISSNVPDVGLVQAADRCRGVQVALDTLNYMASEKGCEADWDLVESVLVEEATSKAPLRFINAWMATEKLLKNYERYVTTTGSMLGLAGLNERSRAIGMEHGLLVKDKTTKGRGQQAVFHWNLVGNATEWITHACVHSTCVVLPAYEIDEIVSKQGRSAITHRKKYPDPDMTNNAPTEMATDAVIVFGILFQPAKDEASFLWHTKIASIRVKDRARYKLCGNKERMGTVWVKLLWFLLERTQSSWMFTRAMWQKGGNPFHSVTKEQLIVLE</sequence>
<evidence type="ECO:0000256" key="1">
    <source>
        <dbReference type="SAM" id="MobiDB-lite"/>
    </source>
</evidence>
<feature type="compositionally biased region" description="Basic and acidic residues" evidence="1">
    <location>
        <begin position="421"/>
        <end position="432"/>
    </location>
</feature>
<proteinExistence type="predicted"/>
<protein>
    <submittedName>
        <fullName evidence="2">Uncharacterized protein</fullName>
    </submittedName>
</protein>
<dbReference type="AlphaFoldDB" id="A0A166T697"/>
<feature type="compositionally biased region" description="Acidic residues" evidence="1">
    <location>
        <begin position="409"/>
        <end position="420"/>
    </location>
</feature>
<organism evidence="2 3">
    <name type="scientific">Athelia psychrophila</name>
    <dbReference type="NCBI Taxonomy" id="1759441"/>
    <lineage>
        <taxon>Eukaryota</taxon>
        <taxon>Fungi</taxon>
        <taxon>Dikarya</taxon>
        <taxon>Basidiomycota</taxon>
        <taxon>Agaricomycotina</taxon>
        <taxon>Agaricomycetes</taxon>
        <taxon>Agaricomycetidae</taxon>
        <taxon>Atheliales</taxon>
        <taxon>Atheliaceae</taxon>
        <taxon>Athelia</taxon>
    </lineage>
</organism>
<evidence type="ECO:0000313" key="2">
    <source>
        <dbReference type="EMBL" id="KZP30227.1"/>
    </source>
</evidence>
<reference evidence="2 3" key="1">
    <citation type="journal article" date="2016" name="Mol. Biol. Evol.">
        <title>Comparative Genomics of Early-Diverging Mushroom-Forming Fungi Provides Insights into the Origins of Lignocellulose Decay Capabilities.</title>
        <authorList>
            <person name="Nagy L.G."/>
            <person name="Riley R."/>
            <person name="Tritt A."/>
            <person name="Adam C."/>
            <person name="Daum C."/>
            <person name="Floudas D."/>
            <person name="Sun H."/>
            <person name="Yadav J.S."/>
            <person name="Pangilinan J."/>
            <person name="Larsson K.H."/>
            <person name="Matsuura K."/>
            <person name="Barry K."/>
            <person name="Labutti K."/>
            <person name="Kuo R."/>
            <person name="Ohm R.A."/>
            <person name="Bhattacharya S.S."/>
            <person name="Shirouzu T."/>
            <person name="Yoshinaga Y."/>
            <person name="Martin F.M."/>
            <person name="Grigoriev I.V."/>
            <person name="Hibbett D.S."/>
        </authorList>
    </citation>
    <scope>NUCLEOTIDE SEQUENCE [LARGE SCALE GENOMIC DNA]</scope>
    <source>
        <strain evidence="2 3">CBS 109695</strain>
    </source>
</reference>
<name>A0A166T697_9AGAM</name>
<feature type="region of interest" description="Disordered" evidence="1">
    <location>
        <begin position="405"/>
        <end position="471"/>
    </location>
</feature>
<accession>A0A166T697</accession>
<evidence type="ECO:0000313" key="3">
    <source>
        <dbReference type="Proteomes" id="UP000076532"/>
    </source>
</evidence>
<feature type="region of interest" description="Disordered" evidence="1">
    <location>
        <begin position="140"/>
        <end position="263"/>
    </location>
</feature>
<feature type="compositionally biased region" description="Acidic residues" evidence="1">
    <location>
        <begin position="460"/>
        <end position="470"/>
    </location>
</feature>
<feature type="compositionally biased region" description="Polar residues" evidence="1">
    <location>
        <begin position="445"/>
        <end position="454"/>
    </location>
</feature>
<gene>
    <name evidence="2" type="ORF">FIBSPDRAFT_884479</name>
</gene>
<feature type="compositionally biased region" description="Low complexity" evidence="1">
    <location>
        <begin position="166"/>
        <end position="176"/>
    </location>
</feature>